<dbReference type="AlphaFoldDB" id="A0A7R8USD2"/>
<evidence type="ECO:0000313" key="2">
    <source>
        <dbReference type="Proteomes" id="UP000594454"/>
    </source>
</evidence>
<protein>
    <submittedName>
        <fullName evidence="1">Uncharacterized protein</fullName>
    </submittedName>
</protein>
<dbReference type="EMBL" id="LR899011">
    <property type="protein sequence ID" value="CAD7085835.1"/>
    <property type="molecule type" value="Genomic_DNA"/>
</dbReference>
<gene>
    <name evidence="1" type="ORF">HERILL_LOCUS8651</name>
</gene>
<name>A0A7R8USD2_HERIL</name>
<keyword evidence="2" id="KW-1185">Reference proteome</keyword>
<dbReference type="Proteomes" id="UP000594454">
    <property type="component" value="Chromosome 3"/>
</dbReference>
<organism evidence="1 2">
    <name type="scientific">Hermetia illucens</name>
    <name type="common">Black soldier fly</name>
    <dbReference type="NCBI Taxonomy" id="343691"/>
    <lineage>
        <taxon>Eukaryota</taxon>
        <taxon>Metazoa</taxon>
        <taxon>Ecdysozoa</taxon>
        <taxon>Arthropoda</taxon>
        <taxon>Hexapoda</taxon>
        <taxon>Insecta</taxon>
        <taxon>Pterygota</taxon>
        <taxon>Neoptera</taxon>
        <taxon>Endopterygota</taxon>
        <taxon>Diptera</taxon>
        <taxon>Brachycera</taxon>
        <taxon>Stratiomyomorpha</taxon>
        <taxon>Stratiomyidae</taxon>
        <taxon>Hermetiinae</taxon>
        <taxon>Hermetia</taxon>
    </lineage>
</organism>
<sequence length="72" mass="8017">MTASLPDYPGQISCLVESVRIPGRVWRPDTGNHLNEFQRVTDTLEPGLQLLTGSQIQRSHCRGKCSDKGYSD</sequence>
<evidence type="ECO:0000313" key="1">
    <source>
        <dbReference type="EMBL" id="CAD7085835.1"/>
    </source>
</evidence>
<reference evidence="1 2" key="1">
    <citation type="submission" date="2020-11" db="EMBL/GenBank/DDBJ databases">
        <authorList>
            <person name="Wallbank WR R."/>
            <person name="Pardo Diaz C."/>
            <person name="Kozak K."/>
            <person name="Martin S."/>
            <person name="Jiggins C."/>
            <person name="Moest M."/>
            <person name="Warren A I."/>
            <person name="Generalovic N T."/>
            <person name="Byers J.R.P. K."/>
            <person name="Montejo-Kovacevich G."/>
            <person name="Yen C E."/>
        </authorList>
    </citation>
    <scope>NUCLEOTIDE SEQUENCE [LARGE SCALE GENOMIC DNA]</scope>
</reference>
<dbReference type="InParanoid" id="A0A7R8USD2"/>
<accession>A0A7R8USD2</accession>
<proteinExistence type="predicted"/>